<dbReference type="VEuPathDB" id="FungiDB:CC77DRAFT_464085"/>
<evidence type="ECO:0000313" key="1">
    <source>
        <dbReference type="EMBL" id="OAG15344.1"/>
    </source>
</evidence>
<dbReference type="AlphaFoldDB" id="A0A177D6K7"/>
<proteinExistence type="predicted"/>
<keyword evidence="2" id="KW-1185">Reference proteome</keyword>
<accession>A0A177D6K7</accession>
<gene>
    <name evidence="1" type="ORF">CC77DRAFT_464085</name>
</gene>
<dbReference type="KEGG" id="aalt:CC77DRAFT_464085"/>
<dbReference type="RefSeq" id="XP_018380765.1">
    <property type="nucleotide sequence ID" value="XM_018531795.1"/>
</dbReference>
<protein>
    <submittedName>
        <fullName evidence="1">Uncharacterized protein</fullName>
    </submittedName>
</protein>
<name>A0A177D6K7_ALTAL</name>
<evidence type="ECO:0000313" key="2">
    <source>
        <dbReference type="Proteomes" id="UP000077248"/>
    </source>
</evidence>
<dbReference type="Proteomes" id="UP000077248">
    <property type="component" value="Unassembled WGS sequence"/>
</dbReference>
<dbReference type="GeneID" id="29117389"/>
<dbReference type="EMBL" id="KV441494">
    <property type="protein sequence ID" value="OAG15344.1"/>
    <property type="molecule type" value="Genomic_DNA"/>
</dbReference>
<reference evidence="1 2" key="1">
    <citation type="submission" date="2016-05" db="EMBL/GenBank/DDBJ databases">
        <title>Comparative analysis of secretome profiles of manganese(II)-oxidizing ascomycete fungi.</title>
        <authorList>
            <consortium name="DOE Joint Genome Institute"/>
            <person name="Zeiner C.A."/>
            <person name="Purvine S.O."/>
            <person name="Zink E.M."/>
            <person name="Wu S."/>
            <person name="Pasa-Tolic L."/>
            <person name="Chaput D.L."/>
            <person name="Haridas S."/>
            <person name="Grigoriev I.V."/>
            <person name="Santelli C.M."/>
            <person name="Hansel C.M."/>
        </authorList>
    </citation>
    <scope>NUCLEOTIDE SEQUENCE [LARGE SCALE GENOMIC DNA]</scope>
    <source>
        <strain evidence="1 2">SRC1lrK2f</strain>
    </source>
</reference>
<sequence>MFPLSPSYKYSNYSGQTKLLLHKASRNPNNYILNLVTQLPHCNKMKSFTSIILLVAFSTIAMSGAIPRGIAPASTSTIESSLANASPLPASFAHPLSLLYPRANENQDVHTQVVSSSCQKCTKSFIDCTKVCSSMTAKLRVEEITNSCRYILDLPRLLVPAHLPQRSC</sequence>
<organism evidence="1 2">
    <name type="scientific">Alternaria alternata</name>
    <name type="common">Alternaria rot fungus</name>
    <name type="synonym">Torula alternata</name>
    <dbReference type="NCBI Taxonomy" id="5599"/>
    <lineage>
        <taxon>Eukaryota</taxon>
        <taxon>Fungi</taxon>
        <taxon>Dikarya</taxon>
        <taxon>Ascomycota</taxon>
        <taxon>Pezizomycotina</taxon>
        <taxon>Dothideomycetes</taxon>
        <taxon>Pleosporomycetidae</taxon>
        <taxon>Pleosporales</taxon>
        <taxon>Pleosporineae</taxon>
        <taxon>Pleosporaceae</taxon>
        <taxon>Alternaria</taxon>
        <taxon>Alternaria sect. Alternaria</taxon>
        <taxon>Alternaria alternata complex</taxon>
    </lineage>
</organism>